<feature type="transmembrane region" description="Helical" evidence="8">
    <location>
        <begin position="418"/>
        <end position="435"/>
    </location>
</feature>
<feature type="transmembrane region" description="Helical" evidence="8">
    <location>
        <begin position="389"/>
        <end position="411"/>
    </location>
</feature>
<evidence type="ECO:0000313" key="10">
    <source>
        <dbReference type="EMBL" id="QDL55960.1"/>
    </source>
</evidence>
<feature type="transmembrane region" description="Helical" evidence="8">
    <location>
        <begin position="553"/>
        <end position="573"/>
    </location>
</feature>
<dbReference type="GO" id="GO:0050479">
    <property type="term" value="F:glyceryl-ether monooxygenase activity"/>
    <property type="evidence" value="ECO:0007669"/>
    <property type="project" value="TreeGrafter"/>
</dbReference>
<proteinExistence type="inferred from homology"/>
<dbReference type="Pfam" id="PF04116">
    <property type="entry name" value="FA_hydroxylase"/>
    <property type="match status" value="1"/>
</dbReference>
<dbReference type="EMBL" id="CP036282">
    <property type="protein sequence ID" value="QDL55960.1"/>
    <property type="molecule type" value="Genomic_DNA"/>
</dbReference>
<dbReference type="PANTHER" id="PTHR21624:SF1">
    <property type="entry name" value="ALKYLGLYCEROL MONOOXYGENASE"/>
    <property type="match status" value="1"/>
</dbReference>
<dbReference type="KEGG" id="rhg:EXZ61_18250"/>
<dbReference type="PANTHER" id="PTHR21624">
    <property type="entry name" value="STEROL DESATURASE-RELATED PROTEIN"/>
    <property type="match status" value="1"/>
</dbReference>
<evidence type="ECO:0000256" key="1">
    <source>
        <dbReference type="ARBA" id="ARBA00004127"/>
    </source>
</evidence>
<keyword evidence="4 8" id="KW-1133">Transmembrane helix</keyword>
<sequence>MSKVIVFATPVFFLLIAIEFFWGRWRAAKGTGQDTYRLNDAINSISLGILSQVGGVISKVMTVGIYTAVFNAVAWYPHLEFWNTWYGWILALLFYDFCYYWLHRGGHEVSVLWAAHVVHHQSQHYNLSTALRQTSTGALFGWIFYIPMAIAGVPPLVFGIVALIDLLYQFWVHTEQVGKLGWFDRVFCSPSNHRVHHGVNDPYIDKNYGGLLVVWDRMFGTFQEEHEKCVYGTRGQLNSWDPLWANFEVYAALAKDSWATRHWGDKLRVWLKPPGWQPADLAAANSKPAFTLDQVTTYNPPLSTGQKWFAGLQFLANLGAVAAYLWVADGMSFTQAAMGCAALSASVWALGRFMQHGLGMLEVVAVQAAAIATLGAVDMLPYFMLFKPMVMSIAMIYVASCALSMGANGIFSTKKHTLLQISLLFSLGGDVFLMLPGDYFIPGLASFLVAHVFYLVIFRDGHAWFPHKGALGVVLAFGAAMYAVLWSHLPDPALKAAVAAYVTVICLMAGQAIGRTIVQGDASARWVAVGACIFMASDSMIAINQFLTPVPLAGFWILFTYYAAQILIVHNLMQSSGAARAPAAAASA</sequence>
<dbReference type="RefSeq" id="WP_142813114.1">
    <property type="nucleotide sequence ID" value="NZ_CP036282.1"/>
</dbReference>
<keyword evidence="11" id="KW-1185">Reference proteome</keyword>
<dbReference type="InterPro" id="IPR006694">
    <property type="entry name" value="Fatty_acid_hydroxylase"/>
</dbReference>
<reference evidence="11" key="2">
    <citation type="journal article" date="2020" name="Int. J. Syst. Evol. Microbiol.">
        <title>Genomic insights into a novel species Rhodoferax aquaticus sp. nov., isolated from freshwater.</title>
        <authorList>
            <person name="Li T."/>
            <person name="Zhuo Y."/>
            <person name="Jin C.Z."/>
            <person name="Wu X."/>
            <person name="Ko S.R."/>
            <person name="Jin F.J."/>
            <person name="Ahn C.Y."/>
            <person name="Oh H.M."/>
            <person name="Lee H.G."/>
            <person name="Jin L."/>
        </authorList>
    </citation>
    <scope>NUCLEOTIDE SEQUENCE [LARGE SCALE GENOMIC DNA]</scope>
    <source>
        <strain evidence="11">Gr-4</strain>
    </source>
</reference>
<name>A0A515ETG0_9BURK</name>
<evidence type="ECO:0000256" key="2">
    <source>
        <dbReference type="ARBA" id="ARBA00007375"/>
    </source>
</evidence>
<dbReference type="GO" id="GO:0006643">
    <property type="term" value="P:membrane lipid metabolic process"/>
    <property type="evidence" value="ECO:0007669"/>
    <property type="project" value="TreeGrafter"/>
</dbReference>
<feature type="transmembrane region" description="Helical" evidence="8">
    <location>
        <begin position="5"/>
        <end position="25"/>
    </location>
</feature>
<comment type="similarity">
    <text evidence="2">Belongs to the TMEM86 family.</text>
</comment>
<evidence type="ECO:0000256" key="4">
    <source>
        <dbReference type="ARBA" id="ARBA00022989"/>
    </source>
</evidence>
<dbReference type="Pfam" id="PF07947">
    <property type="entry name" value="YhhN"/>
    <property type="match status" value="1"/>
</dbReference>
<keyword evidence="6" id="KW-0443">Lipid metabolism</keyword>
<dbReference type="GO" id="GO:0005506">
    <property type="term" value="F:iron ion binding"/>
    <property type="evidence" value="ECO:0007669"/>
    <property type="project" value="InterPro"/>
</dbReference>
<keyword evidence="5" id="KW-0560">Oxidoreductase</keyword>
<feature type="transmembrane region" description="Helical" evidence="8">
    <location>
        <begin position="363"/>
        <end position="383"/>
    </location>
</feature>
<keyword evidence="3 8" id="KW-0812">Transmembrane</keyword>
<comment type="subcellular location">
    <subcellularLocation>
        <location evidence="1">Endomembrane system</location>
        <topology evidence="1">Multi-pass membrane protein</topology>
    </subcellularLocation>
</comment>
<evidence type="ECO:0000256" key="7">
    <source>
        <dbReference type="ARBA" id="ARBA00023136"/>
    </source>
</evidence>
<keyword evidence="7 8" id="KW-0472">Membrane</keyword>
<dbReference type="AlphaFoldDB" id="A0A515ETG0"/>
<gene>
    <name evidence="10" type="ORF">EXZ61_18250</name>
</gene>
<feature type="transmembrane region" description="Helical" evidence="8">
    <location>
        <begin position="142"/>
        <end position="168"/>
    </location>
</feature>
<dbReference type="InterPro" id="IPR051689">
    <property type="entry name" value="Sterol_desaturase/TMEM195"/>
</dbReference>
<feature type="transmembrane region" description="Helical" evidence="8">
    <location>
        <begin position="493"/>
        <end position="514"/>
    </location>
</feature>
<evidence type="ECO:0000259" key="9">
    <source>
        <dbReference type="Pfam" id="PF04116"/>
    </source>
</evidence>
<feature type="transmembrane region" description="Helical" evidence="8">
    <location>
        <begin position="441"/>
        <end position="458"/>
    </location>
</feature>
<evidence type="ECO:0000256" key="6">
    <source>
        <dbReference type="ARBA" id="ARBA00023098"/>
    </source>
</evidence>
<evidence type="ECO:0000256" key="3">
    <source>
        <dbReference type="ARBA" id="ARBA00022692"/>
    </source>
</evidence>
<organism evidence="10 11">
    <name type="scientific">Rhodoferax aquaticus</name>
    <dbReference type="NCBI Taxonomy" id="2527691"/>
    <lineage>
        <taxon>Bacteria</taxon>
        <taxon>Pseudomonadati</taxon>
        <taxon>Pseudomonadota</taxon>
        <taxon>Betaproteobacteria</taxon>
        <taxon>Burkholderiales</taxon>
        <taxon>Comamonadaceae</taxon>
        <taxon>Rhodoferax</taxon>
    </lineage>
</organism>
<feature type="transmembrane region" description="Helical" evidence="8">
    <location>
        <begin position="308"/>
        <end position="327"/>
    </location>
</feature>
<evidence type="ECO:0000256" key="5">
    <source>
        <dbReference type="ARBA" id="ARBA00023002"/>
    </source>
</evidence>
<evidence type="ECO:0000256" key="8">
    <source>
        <dbReference type="SAM" id="Phobius"/>
    </source>
</evidence>
<accession>A0A515ETG0</accession>
<evidence type="ECO:0000313" key="11">
    <source>
        <dbReference type="Proteomes" id="UP000317365"/>
    </source>
</evidence>
<dbReference type="InterPro" id="IPR012506">
    <property type="entry name" value="TMEM86B-like"/>
</dbReference>
<dbReference type="GO" id="GO:0012505">
    <property type="term" value="C:endomembrane system"/>
    <property type="evidence" value="ECO:0007669"/>
    <property type="project" value="UniProtKB-SubCell"/>
</dbReference>
<feature type="transmembrane region" description="Helical" evidence="8">
    <location>
        <begin position="45"/>
        <end position="73"/>
    </location>
</feature>
<feature type="domain" description="Fatty acid hydroxylase" evidence="9">
    <location>
        <begin position="88"/>
        <end position="221"/>
    </location>
</feature>
<dbReference type="GO" id="GO:0008610">
    <property type="term" value="P:lipid biosynthetic process"/>
    <property type="evidence" value="ECO:0007669"/>
    <property type="project" value="InterPro"/>
</dbReference>
<dbReference type="GO" id="GO:0016020">
    <property type="term" value="C:membrane"/>
    <property type="evidence" value="ECO:0007669"/>
    <property type="project" value="InterPro"/>
</dbReference>
<reference evidence="11" key="1">
    <citation type="submission" date="2019-02" db="EMBL/GenBank/DDBJ databases">
        <title>Complete genome sequence of Rhodoferax sp. Gr-4.</title>
        <authorList>
            <person name="Jin L."/>
        </authorList>
    </citation>
    <scope>NUCLEOTIDE SEQUENCE [LARGE SCALE GENOMIC DNA]</scope>
    <source>
        <strain evidence="11">Gr-4</strain>
    </source>
</reference>
<feature type="transmembrane region" description="Helical" evidence="8">
    <location>
        <begin position="526"/>
        <end position="547"/>
    </location>
</feature>
<protein>
    <recommendedName>
        <fullName evidence="9">Fatty acid hydroxylase domain-containing protein</fullName>
    </recommendedName>
</protein>
<feature type="transmembrane region" description="Helical" evidence="8">
    <location>
        <begin position="470"/>
        <end position="487"/>
    </location>
</feature>
<dbReference type="Proteomes" id="UP000317365">
    <property type="component" value="Chromosome"/>
</dbReference>
<feature type="transmembrane region" description="Helical" evidence="8">
    <location>
        <begin position="85"/>
        <end position="102"/>
    </location>
</feature>